<protein>
    <submittedName>
        <fullName evidence="2">GNAT family N-acetyltransferase</fullName>
    </submittedName>
</protein>
<dbReference type="SUPFAM" id="SSF55729">
    <property type="entry name" value="Acyl-CoA N-acyltransferases (Nat)"/>
    <property type="match status" value="1"/>
</dbReference>
<dbReference type="PROSITE" id="PS51186">
    <property type="entry name" value="GNAT"/>
    <property type="match status" value="1"/>
</dbReference>
<comment type="caution">
    <text evidence="2">The sequence shown here is derived from an EMBL/GenBank/DDBJ whole genome shotgun (WGS) entry which is preliminary data.</text>
</comment>
<reference evidence="2 3" key="1">
    <citation type="submission" date="2022-03" db="EMBL/GenBank/DDBJ databases">
        <authorList>
            <person name="Jo J.-H."/>
            <person name="Im W.-T."/>
        </authorList>
    </citation>
    <scope>NUCLEOTIDE SEQUENCE [LARGE SCALE GENOMIC DNA]</scope>
    <source>
        <strain evidence="2 3">MA9</strain>
    </source>
</reference>
<feature type="domain" description="N-acetyltransferase" evidence="1">
    <location>
        <begin position="3"/>
        <end position="157"/>
    </location>
</feature>
<name>A0ABS9UIB2_9BACL</name>
<dbReference type="Gene3D" id="3.40.630.30">
    <property type="match status" value="1"/>
</dbReference>
<dbReference type="EMBL" id="JAKZFC010000012">
    <property type="protein sequence ID" value="MCH7323910.1"/>
    <property type="molecule type" value="Genomic_DNA"/>
</dbReference>
<keyword evidence="3" id="KW-1185">Reference proteome</keyword>
<evidence type="ECO:0000259" key="1">
    <source>
        <dbReference type="PROSITE" id="PS51186"/>
    </source>
</evidence>
<dbReference type="InterPro" id="IPR016181">
    <property type="entry name" value="Acyl_CoA_acyltransferase"/>
</dbReference>
<dbReference type="PANTHER" id="PTHR43415:SF3">
    <property type="entry name" value="GNAT-FAMILY ACETYLTRANSFERASE"/>
    <property type="match status" value="1"/>
</dbReference>
<evidence type="ECO:0000313" key="2">
    <source>
        <dbReference type="EMBL" id="MCH7323910.1"/>
    </source>
</evidence>
<gene>
    <name evidence="2" type="ORF">LZ480_18735</name>
</gene>
<sequence>MQLFVRQMNEAMATDILGWQYDKPYDFYNNEQTEDAMKEMLDGSYYAIVEGSDALIGFFCIGANAKVPAGNQYGVYAEDLVDMGVGMNPTLVGKGNGFEFCTHVIQFIRQQPNNPTIRLTVATFNERAIHLYKKLGFVAEKNFSTGGTEFMTMVKKD</sequence>
<dbReference type="InterPro" id="IPR000182">
    <property type="entry name" value="GNAT_dom"/>
</dbReference>
<accession>A0ABS9UIB2</accession>
<dbReference type="RefSeq" id="WP_241371070.1">
    <property type="nucleotide sequence ID" value="NZ_JAKZFC010000012.1"/>
</dbReference>
<dbReference type="PANTHER" id="PTHR43415">
    <property type="entry name" value="SPERMIDINE N(1)-ACETYLTRANSFERASE"/>
    <property type="match status" value="1"/>
</dbReference>
<proteinExistence type="predicted"/>
<organism evidence="2 3">
    <name type="scientific">Solibacillus palustris</name>
    <dbReference type="NCBI Taxonomy" id="2908203"/>
    <lineage>
        <taxon>Bacteria</taxon>
        <taxon>Bacillati</taxon>
        <taxon>Bacillota</taxon>
        <taxon>Bacilli</taxon>
        <taxon>Bacillales</taxon>
        <taxon>Caryophanaceae</taxon>
        <taxon>Solibacillus</taxon>
    </lineage>
</organism>
<evidence type="ECO:0000313" key="3">
    <source>
        <dbReference type="Proteomes" id="UP001316087"/>
    </source>
</evidence>
<dbReference type="Proteomes" id="UP001316087">
    <property type="component" value="Unassembled WGS sequence"/>
</dbReference>
<dbReference type="Pfam" id="PF00583">
    <property type="entry name" value="Acetyltransf_1"/>
    <property type="match status" value="1"/>
</dbReference>